<sequence>MSVNIWAQMVKSLREDVSSSSEDKLQQILEHLGSAIRETQDKLINLQQMLLDLSTSKGASHDEAEYKHNLEETLHKTQLQLKRLKQQMDTVKAADAVQRAQAAMAERRSQQASMISGLPTAVEVLKRFQD</sequence>
<keyword evidence="1" id="KW-0175">Coiled coil</keyword>
<reference evidence="2 3" key="1">
    <citation type="journal article" date="2014" name="Int. J. Syst. Evol. Microbiol.">
        <title>Complete genome sequence of Corynebacterium casei LMG S-19264T (=DSM 44701T), isolated from a smear-ripened cheese.</title>
        <authorList>
            <consortium name="US DOE Joint Genome Institute (JGI-PGF)"/>
            <person name="Walter F."/>
            <person name="Albersmeier A."/>
            <person name="Kalinowski J."/>
            <person name="Ruckert C."/>
        </authorList>
    </citation>
    <scope>NUCLEOTIDE SEQUENCE [LARGE SCALE GENOMIC DNA]</scope>
    <source>
        <strain evidence="2 3">NBRC 110095</strain>
    </source>
</reference>
<evidence type="ECO:0000256" key="1">
    <source>
        <dbReference type="SAM" id="Coils"/>
    </source>
</evidence>
<dbReference type="AlphaFoldDB" id="A0AA37WQY4"/>
<gene>
    <name evidence="2" type="ORF">GCM10007877_36110</name>
</gene>
<evidence type="ECO:0000313" key="3">
    <source>
        <dbReference type="Proteomes" id="UP001156870"/>
    </source>
</evidence>
<organism evidence="2 3">
    <name type="scientific">Marinibactrum halimedae</name>
    <dbReference type="NCBI Taxonomy" id="1444977"/>
    <lineage>
        <taxon>Bacteria</taxon>
        <taxon>Pseudomonadati</taxon>
        <taxon>Pseudomonadota</taxon>
        <taxon>Gammaproteobacteria</taxon>
        <taxon>Cellvibrionales</taxon>
        <taxon>Cellvibrionaceae</taxon>
        <taxon>Marinibactrum</taxon>
    </lineage>
</organism>
<comment type="caution">
    <text evidence="2">The sequence shown here is derived from an EMBL/GenBank/DDBJ whole genome shotgun (WGS) entry which is preliminary data.</text>
</comment>
<keyword evidence="3" id="KW-1185">Reference proteome</keyword>
<dbReference type="Proteomes" id="UP001156870">
    <property type="component" value="Unassembled WGS sequence"/>
</dbReference>
<protein>
    <submittedName>
        <fullName evidence="2">Uncharacterized protein</fullName>
    </submittedName>
</protein>
<name>A0AA37WQY4_9GAMM</name>
<evidence type="ECO:0000313" key="2">
    <source>
        <dbReference type="EMBL" id="GLS27892.1"/>
    </source>
</evidence>
<dbReference type="EMBL" id="BSPD01000092">
    <property type="protein sequence ID" value="GLS27892.1"/>
    <property type="molecule type" value="Genomic_DNA"/>
</dbReference>
<proteinExistence type="predicted"/>
<accession>A0AA37WQY4</accession>
<feature type="coiled-coil region" evidence="1">
    <location>
        <begin position="29"/>
        <end position="94"/>
    </location>
</feature>